<accession>A0A175VZ99</accession>
<dbReference type="InterPro" id="IPR029044">
    <property type="entry name" value="Nucleotide-diphossugar_trans"/>
</dbReference>
<evidence type="ECO:0000256" key="8">
    <source>
        <dbReference type="SAM" id="Phobius"/>
    </source>
</evidence>
<dbReference type="Proteomes" id="UP000078237">
    <property type="component" value="Unassembled WGS sequence"/>
</dbReference>
<proteinExistence type="predicted"/>
<sequence length="457" mass="52733">MAYYSLINVGAMATIVLAFEKLITWLAADEPYLYWFLCLFTWRYLRFVINLIAFWCYSPSPKPKGVPAYRPSRDVTVVIPTIDPLGKSFQECLKTCAENRPAKIIIVAAGEDLYVTTIEAIREIEQQYESTTFVVDRTQVASKRAQIAHAVSQVETSIAVMMDDHVFWGPGFLKAILCAFEDPTVGLVGTNKRVRRLDGLGLWARIWNMLGATYLCRHNFEIRATNAVDGGVFVVSGRTYAIRTEILRYPDFLPGYTHEKFLFGLLGPIGPDDDNYNTRFVVRRGWKIKIQYTRETEMETVLGVEGVVHKKFLDQCRRWARTTWRSNLCSLITDRSVWAYQPYSVYAIYLTSLTNFAAVVDPLLIYLFTHTPAYVSFWSLGWLASWILFTKVTKVFAYFWQHPQDVWLFPAYLLFAYFHSFIKFWALLTFWSCEWSGRELGSIKINSASFPSKSRSH</sequence>
<feature type="transmembrane region" description="Helical" evidence="8">
    <location>
        <begin position="412"/>
        <end position="431"/>
    </location>
</feature>
<dbReference type="InterPro" id="IPR052427">
    <property type="entry name" value="Glycosyltrans_GT2/GT47"/>
</dbReference>
<evidence type="ECO:0000256" key="3">
    <source>
        <dbReference type="ARBA" id="ARBA00022679"/>
    </source>
</evidence>
<keyword evidence="2 9" id="KW-0328">Glycosyltransferase</keyword>
<reference evidence="9 10" key="1">
    <citation type="journal article" date="2016" name="Genome Announc.">
        <title>Genome Sequence of Madurella mycetomatis mm55, Isolated from a Human Mycetoma Case in Sudan.</title>
        <authorList>
            <person name="Smit S."/>
            <person name="Derks M.F."/>
            <person name="Bervoets S."/>
            <person name="Fahal A."/>
            <person name="van Leeuwen W."/>
            <person name="van Belkum A."/>
            <person name="van de Sande W.W."/>
        </authorList>
    </citation>
    <scope>NUCLEOTIDE SEQUENCE [LARGE SCALE GENOMIC DNA]</scope>
    <source>
        <strain evidence="10">mm55</strain>
    </source>
</reference>
<evidence type="ECO:0000256" key="7">
    <source>
        <dbReference type="ARBA" id="ARBA00023180"/>
    </source>
</evidence>
<comment type="caution">
    <text evidence="9">The sequence shown here is derived from an EMBL/GenBank/DDBJ whole genome shotgun (WGS) entry which is preliminary data.</text>
</comment>
<dbReference type="STRING" id="100816.A0A175VZ99"/>
<keyword evidence="6 8" id="KW-0472">Membrane</keyword>
<feature type="transmembrane region" description="Helical" evidence="8">
    <location>
        <begin position="380"/>
        <end position="400"/>
    </location>
</feature>
<gene>
    <name evidence="9" type="ORF">MMYC01_205470</name>
</gene>
<organism evidence="9 10">
    <name type="scientific">Madurella mycetomatis</name>
    <dbReference type="NCBI Taxonomy" id="100816"/>
    <lineage>
        <taxon>Eukaryota</taxon>
        <taxon>Fungi</taxon>
        <taxon>Dikarya</taxon>
        <taxon>Ascomycota</taxon>
        <taxon>Pezizomycotina</taxon>
        <taxon>Sordariomycetes</taxon>
        <taxon>Sordariomycetidae</taxon>
        <taxon>Sordariales</taxon>
        <taxon>Sordariales incertae sedis</taxon>
        <taxon>Madurella</taxon>
    </lineage>
</organism>
<dbReference type="Pfam" id="PF13641">
    <property type="entry name" value="Glyco_tranf_2_3"/>
    <property type="match status" value="1"/>
</dbReference>
<feature type="transmembrane region" description="Helical" evidence="8">
    <location>
        <begin position="34"/>
        <end position="57"/>
    </location>
</feature>
<comment type="subcellular location">
    <subcellularLocation>
        <location evidence="1">Membrane</location>
    </subcellularLocation>
</comment>
<feature type="transmembrane region" description="Helical" evidence="8">
    <location>
        <begin position="7"/>
        <end position="28"/>
    </location>
</feature>
<feature type="transmembrane region" description="Helical" evidence="8">
    <location>
        <begin position="345"/>
        <end position="368"/>
    </location>
</feature>
<dbReference type="CDD" id="cd06434">
    <property type="entry name" value="GT2_HAS"/>
    <property type="match status" value="1"/>
</dbReference>
<keyword evidence="4 8" id="KW-0812">Transmembrane</keyword>
<dbReference type="AlphaFoldDB" id="A0A175VZ99"/>
<evidence type="ECO:0000256" key="4">
    <source>
        <dbReference type="ARBA" id="ARBA00022692"/>
    </source>
</evidence>
<evidence type="ECO:0000256" key="6">
    <source>
        <dbReference type="ARBA" id="ARBA00023136"/>
    </source>
</evidence>
<dbReference type="Gene3D" id="3.90.550.10">
    <property type="entry name" value="Spore Coat Polysaccharide Biosynthesis Protein SpsA, Chain A"/>
    <property type="match status" value="1"/>
</dbReference>
<dbReference type="GO" id="GO:0016020">
    <property type="term" value="C:membrane"/>
    <property type="evidence" value="ECO:0007669"/>
    <property type="project" value="UniProtKB-SubCell"/>
</dbReference>
<name>A0A175VZ99_9PEZI</name>
<keyword evidence="10" id="KW-1185">Reference proteome</keyword>
<dbReference type="GO" id="GO:0016757">
    <property type="term" value="F:glycosyltransferase activity"/>
    <property type="evidence" value="ECO:0007669"/>
    <property type="project" value="UniProtKB-KW"/>
</dbReference>
<dbReference type="PANTHER" id="PTHR47844:SF1">
    <property type="entry name" value="EXOSTOSIN-LIKE 2"/>
    <property type="match status" value="1"/>
</dbReference>
<keyword evidence="7" id="KW-0325">Glycoprotein</keyword>
<dbReference type="PANTHER" id="PTHR47844">
    <property type="entry name" value="SYNTHASE CPS1, PUTATIVE (AFU_ORTHOLOGUE AFUA_7G02500)-RELATED"/>
    <property type="match status" value="1"/>
</dbReference>
<evidence type="ECO:0000313" key="9">
    <source>
        <dbReference type="EMBL" id="KXX76807.1"/>
    </source>
</evidence>
<dbReference type="SUPFAM" id="SSF53448">
    <property type="entry name" value="Nucleotide-diphospho-sugar transferases"/>
    <property type="match status" value="1"/>
</dbReference>
<protein>
    <submittedName>
        <fullName evidence="9">N-acetylglucosaminyltransferase</fullName>
    </submittedName>
</protein>
<dbReference type="OrthoDB" id="2849215at2759"/>
<dbReference type="EMBL" id="LCTW02000192">
    <property type="protein sequence ID" value="KXX76807.1"/>
    <property type="molecule type" value="Genomic_DNA"/>
</dbReference>
<evidence type="ECO:0000256" key="1">
    <source>
        <dbReference type="ARBA" id="ARBA00004370"/>
    </source>
</evidence>
<evidence type="ECO:0000313" key="10">
    <source>
        <dbReference type="Proteomes" id="UP000078237"/>
    </source>
</evidence>
<keyword evidence="3" id="KW-0808">Transferase</keyword>
<dbReference type="VEuPathDB" id="FungiDB:MMYC01_205470"/>
<evidence type="ECO:0000256" key="5">
    <source>
        <dbReference type="ARBA" id="ARBA00022989"/>
    </source>
</evidence>
<keyword evidence="5 8" id="KW-1133">Transmembrane helix</keyword>
<evidence type="ECO:0000256" key="2">
    <source>
        <dbReference type="ARBA" id="ARBA00022676"/>
    </source>
</evidence>